<feature type="transmembrane region" description="Helical" evidence="7">
    <location>
        <begin position="79"/>
        <end position="104"/>
    </location>
</feature>
<dbReference type="GO" id="GO:0046685">
    <property type="term" value="P:response to arsenic-containing substance"/>
    <property type="evidence" value="ECO:0007669"/>
    <property type="project" value="UniProtKB-KW"/>
</dbReference>
<protein>
    <submittedName>
        <fullName evidence="9">Aquaporin</fullName>
    </submittedName>
</protein>
<keyword evidence="4 7" id="KW-1133">Transmembrane helix</keyword>
<dbReference type="SUPFAM" id="SSF52788">
    <property type="entry name" value="Phosphotyrosine protein phosphatases I"/>
    <property type="match status" value="1"/>
</dbReference>
<feature type="domain" description="Phosphotyrosine protein phosphatase I" evidence="8">
    <location>
        <begin position="254"/>
        <end position="379"/>
    </location>
</feature>
<evidence type="ECO:0000256" key="6">
    <source>
        <dbReference type="RuleBase" id="RU000477"/>
    </source>
</evidence>
<evidence type="ECO:0000313" key="10">
    <source>
        <dbReference type="Proteomes" id="UP000614410"/>
    </source>
</evidence>
<dbReference type="AlphaFoldDB" id="A0A934KIJ7"/>
<evidence type="ECO:0000256" key="1">
    <source>
        <dbReference type="ARBA" id="ARBA00004141"/>
    </source>
</evidence>
<evidence type="ECO:0000256" key="2">
    <source>
        <dbReference type="ARBA" id="ARBA00022692"/>
    </source>
</evidence>
<comment type="subcellular location">
    <subcellularLocation>
        <location evidence="1">Membrane</location>
        <topology evidence="1">Multi-pass membrane protein</topology>
    </subcellularLocation>
</comment>
<feature type="transmembrane region" description="Helical" evidence="7">
    <location>
        <begin position="149"/>
        <end position="167"/>
    </location>
</feature>
<sequence>MLAEFLGTALLLIVVVGSGIAAQRLSPSDLGLELLENALATGAGLTAIILAVGSVSGAHLNPVVSVVDAAFGGLRWRDVLGYVAAQLTGAVAGTVVANAMFALPAVTIATRDRSSAALWLSEVVATLGLLLVIFGTVRSGKLTATPFAVGAYIAGAYFFTSSTSFANPAVTFGRELSNTFTGISPSSVLPFVAAQGIGAALAWLAIRTLYPEMRAAAAVVVLPHESSNEAEERFARERLRAAAHLEGKIMSHVPEVLFVCVHNAGRSQMAAGLLDHHAQSTVHVRSAGSEPSDRLNPAVVQAMSEVGIDISKEFPKPLTDDIVRDSDVVITMGCGDACPLYPGKRYLDWDLEDPADKPIEVVRRIRDEIDGQVRALLGELAPASAEA</sequence>
<dbReference type="Pfam" id="PF00230">
    <property type="entry name" value="MIP"/>
    <property type="match status" value="1"/>
</dbReference>
<dbReference type="SUPFAM" id="SSF81338">
    <property type="entry name" value="Aquaporin-like"/>
    <property type="match status" value="1"/>
</dbReference>
<comment type="similarity">
    <text evidence="6">Belongs to the MIP/aquaporin (TC 1.A.8) family.</text>
</comment>
<feature type="transmembrane region" description="Helical" evidence="7">
    <location>
        <begin position="187"/>
        <end position="206"/>
    </location>
</feature>
<evidence type="ECO:0000256" key="3">
    <source>
        <dbReference type="ARBA" id="ARBA00022849"/>
    </source>
</evidence>
<evidence type="ECO:0000256" key="5">
    <source>
        <dbReference type="ARBA" id="ARBA00023136"/>
    </source>
</evidence>
<dbReference type="InterPro" id="IPR000425">
    <property type="entry name" value="MIP"/>
</dbReference>
<evidence type="ECO:0000256" key="7">
    <source>
        <dbReference type="SAM" id="Phobius"/>
    </source>
</evidence>
<gene>
    <name evidence="9" type="ORF">JF887_08405</name>
</gene>
<proteinExistence type="inferred from homology"/>
<accession>A0A934KIJ7</accession>
<dbReference type="InterPro" id="IPR023485">
    <property type="entry name" value="Ptyr_pPase"/>
</dbReference>
<reference evidence="9 10" key="1">
    <citation type="submission" date="2020-10" db="EMBL/GenBank/DDBJ databases">
        <title>Ca. Dormibacterota MAGs.</title>
        <authorList>
            <person name="Montgomery K."/>
        </authorList>
    </citation>
    <scope>NUCLEOTIDE SEQUENCE [LARGE SCALE GENOMIC DNA]</scope>
    <source>
        <strain evidence="9">Mitchell_Peninsula_5</strain>
    </source>
</reference>
<dbReference type="Pfam" id="PF01451">
    <property type="entry name" value="LMWPc"/>
    <property type="match status" value="1"/>
</dbReference>
<dbReference type="EMBL" id="JAEKNN010000043">
    <property type="protein sequence ID" value="MBJ7609436.1"/>
    <property type="molecule type" value="Genomic_DNA"/>
</dbReference>
<dbReference type="SMART" id="SM00226">
    <property type="entry name" value="LMWPc"/>
    <property type="match status" value="1"/>
</dbReference>
<feature type="transmembrane region" description="Helical" evidence="7">
    <location>
        <begin position="45"/>
        <end position="67"/>
    </location>
</feature>
<dbReference type="CDD" id="cd16345">
    <property type="entry name" value="LMWP_ArsC"/>
    <property type="match status" value="1"/>
</dbReference>
<name>A0A934KIJ7_9BACT</name>
<dbReference type="Gene3D" id="3.40.50.2300">
    <property type="match status" value="1"/>
</dbReference>
<dbReference type="PRINTS" id="PR00783">
    <property type="entry name" value="MINTRINSICP"/>
</dbReference>
<organism evidence="9 10">
    <name type="scientific">Candidatus Amunia macphersoniae</name>
    <dbReference type="NCBI Taxonomy" id="3127014"/>
    <lineage>
        <taxon>Bacteria</taxon>
        <taxon>Bacillati</taxon>
        <taxon>Candidatus Dormiibacterota</taxon>
        <taxon>Candidatus Dormibacteria</taxon>
        <taxon>Candidatus Aeolococcales</taxon>
        <taxon>Candidatus Aeolococcaceae</taxon>
        <taxon>Candidatus Amunia</taxon>
    </lineage>
</organism>
<feature type="transmembrane region" description="Helical" evidence="7">
    <location>
        <begin position="116"/>
        <end position="137"/>
    </location>
</feature>
<dbReference type="Proteomes" id="UP000614410">
    <property type="component" value="Unassembled WGS sequence"/>
</dbReference>
<keyword evidence="3" id="KW-0059">Arsenical resistance</keyword>
<dbReference type="InterPro" id="IPR036196">
    <property type="entry name" value="Ptyr_pPase_sf"/>
</dbReference>
<keyword evidence="6" id="KW-0813">Transport</keyword>
<comment type="caution">
    <text evidence="9">The sequence shown here is derived from an EMBL/GenBank/DDBJ whole genome shotgun (WGS) entry which is preliminary data.</text>
</comment>
<evidence type="ECO:0000259" key="8">
    <source>
        <dbReference type="SMART" id="SM00226"/>
    </source>
</evidence>
<keyword evidence="2 6" id="KW-0812">Transmembrane</keyword>
<dbReference type="Gene3D" id="1.20.1080.10">
    <property type="entry name" value="Glycerol uptake facilitator protein"/>
    <property type="match status" value="1"/>
</dbReference>
<evidence type="ECO:0000313" key="9">
    <source>
        <dbReference type="EMBL" id="MBJ7609436.1"/>
    </source>
</evidence>
<keyword evidence="5 7" id="KW-0472">Membrane</keyword>
<dbReference type="PANTHER" id="PTHR43428:SF1">
    <property type="entry name" value="ARSENATE REDUCTASE"/>
    <property type="match status" value="1"/>
</dbReference>
<dbReference type="GO" id="GO:0015267">
    <property type="term" value="F:channel activity"/>
    <property type="evidence" value="ECO:0007669"/>
    <property type="project" value="InterPro"/>
</dbReference>
<dbReference type="PANTHER" id="PTHR43428">
    <property type="entry name" value="ARSENATE REDUCTASE"/>
    <property type="match status" value="1"/>
</dbReference>
<dbReference type="InterPro" id="IPR023271">
    <property type="entry name" value="Aquaporin-like"/>
</dbReference>
<evidence type="ECO:0000256" key="4">
    <source>
        <dbReference type="ARBA" id="ARBA00022989"/>
    </source>
</evidence>
<dbReference type="GO" id="GO:0016020">
    <property type="term" value="C:membrane"/>
    <property type="evidence" value="ECO:0007669"/>
    <property type="project" value="UniProtKB-SubCell"/>
</dbReference>